<dbReference type="InterPro" id="IPR013078">
    <property type="entry name" value="His_Pase_superF_clade-1"/>
</dbReference>
<dbReference type="SUPFAM" id="SSF53254">
    <property type="entry name" value="Phosphoglycerate mutase-like"/>
    <property type="match status" value="1"/>
</dbReference>
<accession>A0A1B8GDJ0</accession>
<dbReference type="EMBL" id="KV460248">
    <property type="protein sequence ID" value="OBT93895.1"/>
    <property type="molecule type" value="Genomic_DNA"/>
</dbReference>
<evidence type="ECO:0000313" key="2">
    <source>
        <dbReference type="EMBL" id="OBT93895.1"/>
    </source>
</evidence>
<dbReference type="GO" id="GO:0046390">
    <property type="term" value="P:ribose phosphate biosynthetic process"/>
    <property type="evidence" value="ECO:0007669"/>
    <property type="project" value="TreeGrafter"/>
</dbReference>
<dbReference type="InterPro" id="IPR029033">
    <property type="entry name" value="His_PPase_superfam"/>
</dbReference>
<dbReference type="STRING" id="342668.A0A1B8GDJ0"/>
<dbReference type="InterPro" id="IPR050275">
    <property type="entry name" value="PGM_Phosphatase"/>
</dbReference>
<sequence length="253" mass="28069">MTTPRVFVVRHGETEWSLNGRHTGTTELPLTANGEKRVKATGHALIGNDRLIVPGSLLHVYVSPRHRAQRTLELLDIGWAEKLPWAEKPDPDVRVRCDASVEITEDIREWDYGDYEGVTSAEIKKQRDEAGLPKWDIWRDGCPGGESPADITNRLNRLIKDIRTRWHADVIGTTENVPKDVLIVAHGHILRAFAMLWVGKAIEDGPSLLLEAGGVGTLSYEHHSLDEPAILLGGSFMVDVVENAQEVAAEQKA</sequence>
<dbReference type="PANTHER" id="PTHR48100">
    <property type="entry name" value="BROAD-SPECIFICITY PHOSPHATASE YOR283W-RELATED"/>
    <property type="match status" value="1"/>
</dbReference>
<gene>
    <name evidence="2" type="ORF">VE01_08197</name>
</gene>
<dbReference type="Proteomes" id="UP000091956">
    <property type="component" value="Unassembled WGS sequence"/>
</dbReference>
<evidence type="ECO:0008006" key="4">
    <source>
        <dbReference type="Google" id="ProtNLM"/>
    </source>
</evidence>
<dbReference type="RefSeq" id="XP_018127628.1">
    <property type="nucleotide sequence ID" value="XM_018277625.2"/>
</dbReference>
<feature type="binding site" evidence="1">
    <location>
        <position position="67"/>
    </location>
    <ligand>
        <name>substrate</name>
    </ligand>
</feature>
<dbReference type="FunFam" id="3.40.50.1240:FF:000022">
    <property type="entry name" value="Phosphoglycerate mutase family protein"/>
    <property type="match status" value="1"/>
</dbReference>
<reference evidence="3" key="2">
    <citation type="journal article" date="2018" name="Nat. Commun.">
        <title>Extreme sensitivity to ultraviolet light in the fungal pathogen causing white-nose syndrome of bats.</title>
        <authorList>
            <person name="Palmer J.M."/>
            <person name="Drees K.P."/>
            <person name="Foster J.T."/>
            <person name="Lindner D.L."/>
        </authorList>
    </citation>
    <scope>NUCLEOTIDE SEQUENCE [LARGE SCALE GENOMIC DNA]</scope>
    <source>
        <strain evidence="3">UAMH 10579</strain>
    </source>
</reference>
<organism evidence="2 3">
    <name type="scientific">Pseudogymnoascus verrucosus</name>
    <dbReference type="NCBI Taxonomy" id="342668"/>
    <lineage>
        <taxon>Eukaryota</taxon>
        <taxon>Fungi</taxon>
        <taxon>Dikarya</taxon>
        <taxon>Ascomycota</taxon>
        <taxon>Pezizomycotina</taxon>
        <taxon>Leotiomycetes</taxon>
        <taxon>Thelebolales</taxon>
        <taxon>Thelebolaceae</taxon>
        <taxon>Pseudogymnoascus</taxon>
    </lineage>
</organism>
<proteinExistence type="predicted"/>
<evidence type="ECO:0000256" key="1">
    <source>
        <dbReference type="PIRSR" id="PIRSR613078-2"/>
    </source>
</evidence>
<dbReference type="GeneID" id="28841583"/>
<dbReference type="AlphaFoldDB" id="A0A1B8GDJ0"/>
<name>A0A1B8GDJ0_9PEZI</name>
<dbReference type="CDD" id="cd07067">
    <property type="entry name" value="HP_PGM_like"/>
    <property type="match status" value="1"/>
</dbReference>
<reference evidence="2 3" key="1">
    <citation type="submission" date="2016-03" db="EMBL/GenBank/DDBJ databases">
        <title>Comparative genomics of Pseudogymnoascus destructans, the fungus causing white-nose syndrome of bats.</title>
        <authorList>
            <person name="Palmer J.M."/>
            <person name="Drees K.P."/>
            <person name="Foster J.T."/>
            <person name="Lindner D.L."/>
        </authorList>
    </citation>
    <scope>NUCLEOTIDE SEQUENCE [LARGE SCALE GENOMIC DNA]</scope>
    <source>
        <strain evidence="2 3">UAMH 10579</strain>
    </source>
</reference>
<dbReference type="Pfam" id="PF00300">
    <property type="entry name" value="His_Phos_1"/>
    <property type="match status" value="2"/>
</dbReference>
<evidence type="ECO:0000313" key="3">
    <source>
        <dbReference type="Proteomes" id="UP000091956"/>
    </source>
</evidence>
<protein>
    <recommendedName>
        <fullName evidence="4">Phosphoglycerate mutase</fullName>
    </recommendedName>
</protein>
<dbReference type="PANTHER" id="PTHR48100:SF15">
    <property type="entry name" value="SEDOHEPTULOSE 1,7-BISPHOSPHATASE"/>
    <property type="match status" value="1"/>
</dbReference>
<dbReference type="Gene3D" id="3.40.50.1240">
    <property type="entry name" value="Phosphoglycerate mutase-like"/>
    <property type="match status" value="1"/>
</dbReference>
<keyword evidence="3" id="KW-1185">Reference proteome</keyword>
<dbReference type="GO" id="GO:0050278">
    <property type="term" value="F:sedoheptulose-bisphosphatase activity"/>
    <property type="evidence" value="ECO:0007669"/>
    <property type="project" value="TreeGrafter"/>
</dbReference>
<dbReference type="SMART" id="SM00855">
    <property type="entry name" value="PGAM"/>
    <property type="match status" value="1"/>
</dbReference>
<dbReference type="OrthoDB" id="4818801at2759"/>
<feature type="binding site" evidence="1">
    <location>
        <begin position="23"/>
        <end position="24"/>
    </location>
    <ligand>
        <name>substrate</name>
    </ligand>
</feature>